<sequence length="131" mass="14420">MALEVGMEWKIEREVTSECTAKALGSGGLLVYGTPAMILLMEKTAFQLAEKELEEGMTTVGTSLDVKHISASPVGSKITCHAKLIEIDRKRLVFEVVAFDNQGKIGEGTHERFLVHGEKFLAKAEEKLEKN</sequence>
<evidence type="ECO:0000256" key="1">
    <source>
        <dbReference type="PIRSR" id="PIRSR014972-1"/>
    </source>
</evidence>
<dbReference type="PANTHER" id="PTHR36934:SF1">
    <property type="entry name" value="THIOESTERASE DOMAIN-CONTAINING PROTEIN"/>
    <property type="match status" value="1"/>
</dbReference>
<feature type="binding site" evidence="2">
    <location>
        <position position="61"/>
    </location>
    <ligand>
        <name>substrate</name>
    </ligand>
</feature>
<dbReference type="PANTHER" id="PTHR36934">
    <property type="entry name" value="BLR0278 PROTEIN"/>
    <property type="match status" value="1"/>
</dbReference>
<feature type="active site" evidence="1">
    <location>
        <position position="34"/>
    </location>
</feature>
<evidence type="ECO:0000313" key="4">
    <source>
        <dbReference type="EMBL" id="MBO8463261.1"/>
    </source>
</evidence>
<dbReference type="InterPro" id="IPR025540">
    <property type="entry name" value="FlK"/>
</dbReference>
<dbReference type="EMBL" id="JADIML010000139">
    <property type="protein sequence ID" value="MBO8463261.1"/>
    <property type="molecule type" value="Genomic_DNA"/>
</dbReference>
<dbReference type="Pfam" id="PF22636">
    <property type="entry name" value="FlK"/>
    <property type="match status" value="1"/>
</dbReference>
<reference evidence="4" key="1">
    <citation type="submission" date="2020-10" db="EMBL/GenBank/DDBJ databases">
        <authorList>
            <person name="Gilroy R."/>
        </authorList>
    </citation>
    <scope>NUCLEOTIDE SEQUENCE</scope>
    <source>
        <strain evidence="4">E3-2379</strain>
    </source>
</reference>
<name>A0A9D9N7E2_9FIRM</name>
<dbReference type="InterPro" id="IPR054485">
    <property type="entry name" value="FlK-like_dom"/>
</dbReference>
<proteinExistence type="predicted"/>
<dbReference type="Proteomes" id="UP000823618">
    <property type="component" value="Unassembled WGS sequence"/>
</dbReference>
<protein>
    <submittedName>
        <fullName evidence="4">Thioesterase family protein</fullName>
    </submittedName>
</protein>
<reference evidence="4" key="2">
    <citation type="journal article" date="2021" name="PeerJ">
        <title>Extensive microbial diversity within the chicken gut microbiome revealed by metagenomics and culture.</title>
        <authorList>
            <person name="Gilroy R."/>
            <person name="Ravi A."/>
            <person name="Getino M."/>
            <person name="Pursley I."/>
            <person name="Horton D.L."/>
            <person name="Alikhan N.F."/>
            <person name="Baker D."/>
            <person name="Gharbi K."/>
            <person name="Hall N."/>
            <person name="Watson M."/>
            <person name="Adriaenssens E.M."/>
            <person name="Foster-Nyarko E."/>
            <person name="Jarju S."/>
            <person name="Secka A."/>
            <person name="Antonio M."/>
            <person name="Oren A."/>
            <person name="Chaudhuri R.R."/>
            <person name="La Ragione R."/>
            <person name="Hildebrand F."/>
            <person name="Pallen M.J."/>
        </authorList>
    </citation>
    <scope>NUCLEOTIDE SEQUENCE</scope>
    <source>
        <strain evidence="4">E3-2379</strain>
    </source>
</reference>
<dbReference type="SUPFAM" id="SSF54637">
    <property type="entry name" value="Thioesterase/thiol ester dehydrase-isomerase"/>
    <property type="match status" value="1"/>
</dbReference>
<gene>
    <name evidence="4" type="ORF">IAC13_04945</name>
</gene>
<accession>A0A9D9N7E2</accession>
<comment type="caution">
    <text evidence="4">The sequence shown here is derived from an EMBL/GenBank/DDBJ whole genome shotgun (WGS) entry which is preliminary data.</text>
</comment>
<evidence type="ECO:0000259" key="3">
    <source>
        <dbReference type="Pfam" id="PF22636"/>
    </source>
</evidence>
<evidence type="ECO:0000256" key="2">
    <source>
        <dbReference type="PIRSR" id="PIRSR014972-2"/>
    </source>
</evidence>
<dbReference type="Gene3D" id="3.10.129.10">
    <property type="entry name" value="Hotdog Thioesterase"/>
    <property type="match status" value="1"/>
</dbReference>
<dbReference type="PIRSF" id="PIRSF014972">
    <property type="entry name" value="FlK"/>
    <property type="match status" value="1"/>
</dbReference>
<dbReference type="AlphaFoldDB" id="A0A9D9N7E2"/>
<organism evidence="4 5">
    <name type="scientific">Candidatus Scybalomonas excrementavium</name>
    <dbReference type="NCBI Taxonomy" id="2840943"/>
    <lineage>
        <taxon>Bacteria</taxon>
        <taxon>Bacillati</taxon>
        <taxon>Bacillota</taxon>
        <taxon>Clostridia</taxon>
        <taxon>Lachnospirales</taxon>
        <taxon>Lachnospiraceae</taxon>
        <taxon>Lachnospiraceae incertae sedis</taxon>
        <taxon>Candidatus Scybalomonas</taxon>
    </lineage>
</organism>
<feature type="active site" evidence="1">
    <location>
        <position position="42"/>
    </location>
</feature>
<evidence type="ECO:0000313" key="5">
    <source>
        <dbReference type="Proteomes" id="UP000823618"/>
    </source>
</evidence>
<feature type="binding site" evidence="2">
    <location>
        <position position="112"/>
    </location>
    <ligand>
        <name>substrate</name>
    </ligand>
</feature>
<feature type="domain" description="Fluoroacetyl-CoA-specific thioesterase-like" evidence="3">
    <location>
        <begin position="15"/>
        <end position="116"/>
    </location>
</feature>
<feature type="active site" evidence="1">
    <location>
        <position position="68"/>
    </location>
</feature>
<feature type="binding site" evidence="2">
    <location>
        <position position="61"/>
    </location>
    <ligand>
        <name>CoA</name>
        <dbReference type="ChEBI" id="CHEBI:57287"/>
    </ligand>
</feature>
<dbReference type="InterPro" id="IPR029069">
    <property type="entry name" value="HotDog_dom_sf"/>
</dbReference>